<name>E9GKK9_DAPPU</name>
<keyword evidence="2" id="KW-1185">Reference proteome</keyword>
<protein>
    <submittedName>
        <fullName evidence="1">Uncharacterized protein</fullName>
    </submittedName>
</protein>
<dbReference type="HOGENOM" id="CLU_2624513_0_0_1"/>
<proteinExistence type="predicted"/>
<sequence length="78" mass="8989">MPRYGVRGYAAYKISKVQYRDRIEFCDTFRDSLPLLSRTLAAASKDNMAQCVDKQNMEWMHPSCATTAVLGKYYLNND</sequence>
<dbReference type="EMBL" id="GL732549">
    <property type="protein sequence ID" value="EFX80045.1"/>
    <property type="molecule type" value="Genomic_DNA"/>
</dbReference>
<dbReference type="AlphaFoldDB" id="E9GKK9"/>
<reference evidence="1 2" key="1">
    <citation type="journal article" date="2011" name="Science">
        <title>The ecoresponsive genome of Daphnia pulex.</title>
        <authorList>
            <person name="Colbourne J.K."/>
            <person name="Pfrender M.E."/>
            <person name="Gilbert D."/>
            <person name="Thomas W.K."/>
            <person name="Tucker A."/>
            <person name="Oakley T.H."/>
            <person name="Tokishita S."/>
            <person name="Aerts A."/>
            <person name="Arnold G.J."/>
            <person name="Basu M.K."/>
            <person name="Bauer D.J."/>
            <person name="Caceres C.E."/>
            <person name="Carmel L."/>
            <person name="Casola C."/>
            <person name="Choi J.H."/>
            <person name="Detter J.C."/>
            <person name="Dong Q."/>
            <person name="Dusheyko S."/>
            <person name="Eads B.D."/>
            <person name="Frohlich T."/>
            <person name="Geiler-Samerotte K.A."/>
            <person name="Gerlach D."/>
            <person name="Hatcher P."/>
            <person name="Jogdeo S."/>
            <person name="Krijgsveld J."/>
            <person name="Kriventseva E.V."/>
            <person name="Kultz D."/>
            <person name="Laforsch C."/>
            <person name="Lindquist E."/>
            <person name="Lopez J."/>
            <person name="Manak J.R."/>
            <person name="Muller J."/>
            <person name="Pangilinan J."/>
            <person name="Patwardhan R.P."/>
            <person name="Pitluck S."/>
            <person name="Pritham E.J."/>
            <person name="Rechtsteiner A."/>
            <person name="Rho M."/>
            <person name="Rogozin I.B."/>
            <person name="Sakarya O."/>
            <person name="Salamov A."/>
            <person name="Schaack S."/>
            <person name="Shapiro H."/>
            <person name="Shiga Y."/>
            <person name="Skalitzky C."/>
            <person name="Smith Z."/>
            <person name="Souvorov A."/>
            <person name="Sung W."/>
            <person name="Tang Z."/>
            <person name="Tsuchiya D."/>
            <person name="Tu H."/>
            <person name="Vos H."/>
            <person name="Wang M."/>
            <person name="Wolf Y.I."/>
            <person name="Yamagata H."/>
            <person name="Yamada T."/>
            <person name="Ye Y."/>
            <person name="Shaw J.R."/>
            <person name="Andrews J."/>
            <person name="Crease T.J."/>
            <person name="Tang H."/>
            <person name="Lucas S.M."/>
            <person name="Robertson H.M."/>
            <person name="Bork P."/>
            <person name="Koonin E.V."/>
            <person name="Zdobnov E.M."/>
            <person name="Grigoriev I.V."/>
            <person name="Lynch M."/>
            <person name="Boore J.L."/>
        </authorList>
    </citation>
    <scope>NUCLEOTIDE SEQUENCE [LARGE SCALE GENOMIC DNA]</scope>
</reference>
<dbReference type="Proteomes" id="UP000000305">
    <property type="component" value="Unassembled WGS sequence"/>
</dbReference>
<dbReference type="InParanoid" id="E9GKK9"/>
<accession>E9GKK9</accession>
<evidence type="ECO:0000313" key="1">
    <source>
        <dbReference type="EMBL" id="EFX80045.1"/>
    </source>
</evidence>
<organism evidence="1 2">
    <name type="scientific">Daphnia pulex</name>
    <name type="common">Water flea</name>
    <dbReference type="NCBI Taxonomy" id="6669"/>
    <lineage>
        <taxon>Eukaryota</taxon>
        <taxon>Metazoa</taxon>
        <taxon>Ecdysozoa</taxon>
        <taxon>Arthropoda</taxon>
        <taxon>Crustacea</taxon>
        <taxon>Branchiopoda</taxon>
        <taxon>Diplostraca</taxon>
        <taxon>Cladocera</taxon>
        <taxon>Anomopoda</taxon>
        <taxon>Daphniidae</taxon>
        <taxon>Daphnia</taxon>
    </lineage>
</organism>
<dbReference type="KEGG" id="dpx:DAPPUDRAFT_244272"/>
<gene>
    <name evidence="1" type="ORF">DAPPUDRAFT_244272</name>
</gene>
<evidence type="ECO:0000313" key="2">
    <source>
        <dbReference type="Proteomes" id="UP000000305"/>
    </source>
</evidence>